<feature type="transmembrane region" description="Helical" evidence="1">
    <location>
        <begin position="203"/>
        <end position="228"/>
    </location>
</feature>
<feature type="transmembrane region" description="Helical" evidence="1">
    <location>
        <begin position="275"/>
        <end position="292"/>
    </location>
</feature>
<keyword evidence="1" id="KW-1133">Transmembrane helix</keyword>
<dbReference type="EMBL" id="LPUY01000138">
    <property type="protein sequence ID" value="KUP90717.1"/>
    <property type="molecule type" value="Genomic_DNA"/>
</dbReference>
<reference evidence="2 3" key="1">
    <citation type="submission" date="2015-12" db="EMBL/GenBank/DDBJ databases">
        <title>Genome sequence of the marine Rhodobacteraceae strain O3.65, Candidatus Tritonibacter horizontis.</title>
        <authorList>
            <person name="Poehlein A."/>
            <person name="Giebel H.A."/>
            <person name="Voget S."/>
            <person name="Brinkhoff T."/>
        </authorList>
    </citation>
    <scope>NUCLEOTIDE SEQUENCE [LARGE SCALE GENOMIC DNA]</scope>
    <source>
        <strain evidence="2 3">O3.65</strain>
    </source>
</reference>
<accession>A0A132BSE3</accession>
<name>A0A132BSE3_9RHOB</name>
<sequence length="487" mass="53551">MPVAIRALFADRMGVTGDRNLRGLFLLIALTFAGLMLAAAPQVPDPLLRHDDFQALFNDARGYYPKTRSEGRWLNYLWLLWTDPWPAPLSFALYQGSWAVYLGALVHLAFGRDTELWRKLSVALLAGLSAPMLLISFWFNTLLPGAMVCAAYGVLCVLLPERWGRWLLVAFVPIALMGYTMNPLLLLAICLTRRDAPRSAGHLAQVLAIFVGSFALGMLLIYTLNFAYHGVFGIPMADWRTPTPAHDIASALANVDRLVEVLALTARVISYDTMPLTYVLLGLGLLALFQVGRRDVWKAAYPLLGIAMGLALIAVQAIKSGVVMPPRVLGFAFVFYAVLLGHLSQSLSLRAARVTLAGLAMLFAMFSVLQYRNMVSWQHETRRFATEIGTGPQTLFVTGTYLSIPAVRGAAIQHARALRLRLVYLTGRDVVLCEEEPQACEALPPSLRHPATGLDWSVAHAEGAVVLRLSDIPLRPARIPTRRPAAN</sequence>
<comment type="caution">
    <text evidence="2">The sequence shown here is derived from an EMBL/GenBank/DDBJ whole genome shotgun (WGS) entry which is preliminary data.</text>
</comment>
<evidence type="ECO:0000256" key="1">
    <source>
        <dbReference type="SAM" id="Phobius"/>
    </source>
</evidence>
<feature type="transmembrane region" description="Helical" evidence="1">
    <location>
        <begin position="122"/>
        <end position="155"/>
    </location>
</feature>
<keyword evidence="3" id="KW-1185">Reference proteome</keyword>
<feature type="transmembrane region" description="Helical" evidence="1">
    <location>
        <begin position="91"/>
        <end position="110"/>
    </location>
</feature>
<organism evidence="2 3">
    <name type="scientific">Tritonibacter horizontis</name>
    <dbReference type="NCBI Taxonomy" id="1768241"/>
    <lineage>
        <taxon>Bacteria</taxon>
        <taxon>Pseudomonadati</taxon>
        <taxon>Pseudomonadota</taxon>
        <taxon>Alphaproteobacteria</taxon>
        <taxon>Rhodobacterales</taxon>
        <taxon>Paracoccaceae</taxon>
        <taxon>Tritonibacter</taxon>
    </lineage>
</organism>
<feature type="transmembrane region" description="Helical" evidence="1">
    <location>
        <begin position="299"/>
        <end position="318"/>
    </location>
</feature>
<feature type="transmembrane region" description="Helical" evidence="1">
    <location>
        <begin position="324"/>
        <end position="344"/>
    </location>
</feature>
<feature type="transmembrane region" description="Helical" evidence="1">
    <location>
        <begin position="167"/>
        <end position="191"/>
    </location>
</feature>
<dbReference type="AlphaFoldDB" id="A0A132BSE3"/>
<feature type="transmembrane region" description="Helical" evidence="1">
    <location>
        <begin position="351"/>
        <end position="371"/>
    </location>
</feature>
<keyword evidence="1" id="KW-0472">Membrane</keyword>
<evidence type="ECO:0000313" key="2">
    <source>
        <dbReference type="EMBL" id="KUP90717.1"/>
    </source>
</evidence>
<feature type="transmembrane region" description="Helical" evidence="1">
    <location>
        <begin position="21"/>
        <end position="40"/>
    </location>
</feature>
<dbReference type="Proteomes" id="UP000068382">
    <property type="component" value="Unassembled WGS sequence"/>
</dbReference>
<dbReference type="RefSeq" id="WP_068249077.1">
    <property type="nucleotide sequence ID" value="NZ_LPUY01000138.1"/>
</dbReference>
<evidence type="ECO:0000313" key="3">
    <source>
        <dbReference type="Proteomes" id="UP000068382"/>
    </source>
</evidence>
<proteinExistence type="predicted"/>
<keyword evidence="1" id="KW-0812">Transmembrane</keyword>
<gene>
    <name evidence="2" type="ORF">TRIHO_45840</name>
</gene>
<protein>
    <recommendedName>
        <fullName evidence="4">Glycosyltransferase RgtA/B/C/D-like domain-containing protein</fullName>
    </recommendedName>
</protein>
<evidence type="ECO:0008006" key="4">
    <source>
        <dbReference type="Google" id="ProtNLM"/>
    </source>
</evidence>